<accession>A0A9D4H1K7</accession>
<dbReference type="AlphaFoldDB" id="A0A9D4H1K7"/>
<organism evidence="1 2">
    <name type="scientific">Dreissena polymorpha</name>
    <name type="common">Zebra mussel</name>
    <name type="synonym">Mytilus polymorpha</name>
    <dbReference type="NCBI Taxonomy" id="45954"/>
    <lineage>
        <taxon>Eukaryota</taxon>
        <taxon>Metazoa</taxon>
        <taxon>Spiralia</taxon>
        <taxon>Lophotrochozoa</taxon>
        <taxon>Mollusca</taxon>
        <taxon>Bivalvia</taxon>
        <taxon>Autobranchia</taxon>
        <taxon>Heteroconchia</taxon>
        <taxon>Euheterodonta</taxon>
        <taxon>Imparidentia</taxon>
        <taxon>Neoheterodontei</taxon>
        <taxon>Myida</taxon>
        <taxon>Dreissenoidea</taxon>
        <taxon>Dreissenidae</taxon>
        <taxon>Dreissena</taxon>
    </lineage>
</organism>
<evidence type="ECO:0000313" key="1">
    <source>
        <dbReference type="EMBL" id="KAH3827724.1"/>
    </source>
</evidence>
<dbReference type="Proteomes" id="UP000828390">
    <property type="component" value="Unassembled WGS sequence"/>
</dbReference>
<reference evidence="1" key="2">
    <citation type="submission" date="2020-11" db="EMBL/GenBank/DDBJ databases">
        <authorList>
            <person name="McCartney M.A."/>
            <person name="Auch B."/>
            <person name="Kono T."/>
            <person name="Mallez S."/>
            <person name="Becker A."/>
            <person name="Gohl D.M."/>
            <person name="Silverstein K.A.T."/>
            <person name="Koren S."/>
            <person name="Bechman K.B."/>
            <person name="Herman A."/>
            <person name="Abrahante J.E."/>
            <person name="Garbe J."/>
        </authorList>
    </citation>
    <scope>NUCLEOTIDE SEQUENCE</scope>
    <source>
        <strain evidence="1">Duluth1</strain>
        <tissue evidence="1">Whole animal</tissue>
    </source>
</reference>
<proteinExistence type="predicted"/>
<comment type="caution">
    <text evidence="1">The sequence shown here is derived from an EMBL/GenBank/DDBJ whole genome shotgun (WGS) entry which is preliminary data.</text>
</comment>
<reference evidence="1" key="1">
    <citation type="journal article" date="2019" name="bioRxiv">
        <title>The Genome of the Zebra Mussel, Dreissena polymorpha: A Resource for Invasive Species Research.</title>
        <authorList>
            <person name="McCartney M.A."/>
            <person name="Auch B."/>
            <person name="Kono T."/>
            <person name="Mallez S."/>
            <person name="Zhang Y."/>
            <person name="Obille A."/>
            <person name="Becker A."/>
            <person name="Abrahante J.E."/>
            <person name="Garbe J."/>
            <person name="Badalamenti J.P."/>
            <person name="Herman A."/>
            <person name="Mangelson H."/>
            <person name="Liachko I."/>
            <person name="Sullivan S."/>
            <person name="Sone E.D."/>
            <person name="Koren S."/>
            <person name="Silverstein K.A.T."/>
            <person name="Beckman K.B."/>
            <person name="Gohl D.M."/>
        </authorList>
    </citation>
    <scope>NUCLEOTIDE SEQUENCE</scope>
    <source>
        <strain evidence="1">Duluth1</strain>
        <tissue evidence="1">Whole animal</tissue>
    </source>
</reference>
<sequence>MSKSGLQTCNGYVENKDDLASIFHTRAPQTDAPGIVLDDSQIENLQRSLRIENRSRLAACKDEYRTSFLIMT</sequence>
<evidence type="ECO:0000313" key="2">
    <source>
        <dbReference type="Proteomes" id="UP000828390"/>
    </source>
</evidence>
<name>A0A9D4H1K7_DREPO</name>
<gene>
    <name evidence="1" type="ORF">DPMN_129665</name>
</gene>
<protein>
    <submittedName>
        <fullName evidence="1">Uncharacterized protein</fullName>
    </submittedName>
</protein>
<dbReference type="EMBL" id="JAIWYP010000005">
    <property type="protein sequence ID" value="KAH3827724.1"/>
    <property type="molecule type" value="Genomic_DNA"/>
</dbReference>
<keyword evidence="2" id="KW-1185">Reference proteome</keyword>